<gene>
    <name evidence="2" type="ORF">BRADI_3g27975v3</name>
</gene>
<protein>
    <submittedName>
        <fullName evidence="2 3">Uncharacterized protein</fullName>
    </submittedName>
</protein>
<dbReference type="Gramene" id="PNT67493">
    <property type="protein sequence ID" value="PNT67493"/>
    <property type="gene ID" value="BRADI_3g27975v3"/>
</dbReference>
<evidence type="ECO:0000313" key="2">
    <source>
        <dbReference type="EMBL" id="PNT67493.1"/>
    </source>
</evidence>
<reference evidence="2" key="2">
    <citation type="submission" date="2017-06" db="EMBL/GenBank/DDBJ databases">
        <title>WGS assembly of Brachypodium distachyon.</title>
        <authorList>
            <consortium name="The International Brachypodium Initiative"/>
            <person name="Lucas S."/>
            <person name="Harmon-Smith M."/>
            <person name="Lail K."/>
            <person name="Tice H."/>
            <person name="Grimwood J."/>
            <person name="Bruce D."/>
            <person name="Barry K."/>
            <person name="Shu S."/>
            <person name="Lindquist E."/>
            <person name="Wang M."/>
            <person name="Pitluck S."/>
            <person name="Vogel J.P."/>
            <person name="Garvin D.F."/>
            <person name="Mockler T.C."/>
            <person name="Schmutz J."/>
            <person name="Rokhsar D."/>
            <person name="Bevan M.W."/>
        </authorList>
    </citation>
    <scope>NUCLEOTIDE SEQUENCE</scope>
    <source>
        <strain evidence="2">Bd21</strain>
    </source>
</reference>
<organism evidence="2">
    <name type="scientific">Brachypodium distachyon</name>
    <name type="common">Purple false brome</name>
    <name type="synonym">Trachynia distachya</name>
    <dbReference type="NCBI Taxonomy" id="15368"/>
    <lineage>
        <taxon>Eukaryota</taxon>
        <taxon>Viridiplantae</taxon>
        <taxon>Streptophyta</taxon>
        <taxon>Embryophyta</taxon>
        <taxon>Tracheophyta</taxon>
        <taxon>Spermatophyta</taxon>
        <taxon>Magnoliopsida</taxon>
        <taxon>Liliopsida</taxon>
        <taxon>Poales</taxon>
        <taxon>Poaceae</taxon>
        <taxon>BOP clade</taxon>
        <taxon>Pooideae</taxon>
        <taxon>Stipodae</taxon>
        <taxon>Brachypodieae</taxon>
        <taxon>Brachypodium</taxon>
    </lineage>
</organism>
<reference evidence="3" key="3">
    <citation type="submission" date="2018-08" db="UniProtKB">
        <authorList>
            <consortium name="EnsemblPlants"/>
        </authorList>
    </citation>
    <scope>IDENTIFICATION</scope>
    <source>
        <strain evidence="3">cv. Bd21</strain>
    </source>
</reference>
<evidence type="ECO:0000256" key="1">
    <source>
        <dbReference type="SAM" id="MobiDB-lite"/>
    </source>
</evidence>
<feature type="compositionally biased region" description="Low complexity" evidence="1">
    <location>
        <begin position="50"/>
        <end position="59"/>
    </location>
</feature>
<reference evidence="2 3" key="1">
    <citation type="journal article" date="2010" name="Nature">
        <title>Genome sequencing and analysis of the model grass Brachypodium distachyon.</title>
        <authorList>
            <consortium name="International Brachypodium Initiative"/>
        </authorList>
    </citation>
    <scope>NUCLEOTIDE SEQUENCE [LARGE SCALE GENOMIC DNA]</scope>
    <source>
        <strain evidence="2 3">Bd21</strain>
    </source>
</reference>
<accession>A0A2K2CZP2</accession>
<keyword evidence="4" id="KW-1185">Reference proteome</keyword>
<proteinExistence type="predicted"/>
<evidence type="ECO:0000313" key="4">
    <source>
        <dbReference type="Proteomes" id="UP000008810"/>
    </source>
</evidence>
<feature type="region of interest" description="Disordered" evidence="1">
    <location>
        <begin position="50"/>
        <end position="72"/>
    </location>
</feature>
<dbReference type="EMBL" id="CM000882">
    <property type="protein sequence ID" value="PNT67493.1"/>
    <property type="molecule type" value="Genomic_DNA"/>
</dbReference>
<sequence>MPGYTPESPVLQSNPLFPIVATVTPFSALGSVTTNLQDAFAHTTPEIQCQPIQPTTQPEMPTHPPTSTSYFH</sequence>
<name>A0A2K2CZP2_BRADI</name>
<dbReference type="AlphaFoldDB" id="A0A2K2CZP2"/>
<evidence type="ECO:0000313" key="3">
    <source>
        <dbReference type="EnsemblPlants" id="PNT67493"/>
    </source>
</evidence>
<dbReference type="Proteomes" id="UP000008810">
    <property type="component" value="Chromosome 3"/>
</dbReference>
<dbReference type="EnsemblPlants" id="PNT67493">
    <property type="protein sequence ID" value="PNT67493"/>
    <property type="gene ID" value="BRADI_3g27975v3"/>
</dbReference>
<dbReference type="InParanoid" id="A0A2K2CZP2"/>